<organism evidence="1 3">
    <name type="scientific">Macrostomum lignano</name>
    <dbReference type="NCBI Taxonomy" id="282301"/>
    <lineage>
        <taxon>Eukaryota</taxon>
        <taxon>Metazoa</taxon>
        <taxon>Spiralia</taxon>
        <taxon>Lophotrochozoa</taxon>
        <taxon>Platyhelminthes</taxon>
        <taxon>Rhabditophora</taxon>
        <taxon>Macrostomorpha</taxon>
        <taxon>Macrostomida</taxon>
        <taxon>Macrostomidae</taxon>
        <taxon>Macrostomum</taxon>
    </lineage>
</organism>
<sequence>ALNAVVRYAKPENESAVRSVVLLDSYPLGLQIPDIAGGRLRQSLCSCENPNTPKNESAGYVDKGRVRTSFDTRLLRRYQSEERMGDCEIKGDCRYSYSSSHFTIFCC</sequence>
<dbReference type="WBParaSite" id="maker-uti_cns_0004908-snap-gene-0.7-mRNA-1">
    <property type="protein sequence ID" value="maker-uti_cns_0004908-snap-gene-0.7-mRNA-1"/>
    <property type="gene ID" value="maker-uti_cns_0004908-snap-gene-0.7"/>
</dbReference>
<proteinExistence type="predicted"/>
<dbReference type="AlphaFoldDB" id="A0A1I8HW58"/>
<evidence type="ECO:0000313" key="2">
    <source>
        <dbReference type="WBParaSite" id="maker-uti_cns_0004908-snap-gene-0.7-mRNA-1"/>
    </source>
</evidence>
<accession>A0A1I8HW58</accession>
<reference evidence="2 3" key="1">
    <citation type="submission" date="2016-11" db="UniProtKB">
        <authorList>
            <consortium name="WormBaseParasite"/>
        </authorList>
    </citation>
    <scope>IDENTIFICATION</scope>
</reference>
<dbReference type="Proteomes" id="UP000095280">
    <property type="component" value="Unplaced"/>
</dbReference>
<evidence type="ECO:0000313" key="3">
    <source>
        <dbReference type="WBParaSite" id="maker-uti_cns_0008144-snap-gene-0.7-mRNA-1"/>
    </source>
</evidence>
<evidence type="ECO:0000313" key="1">
    <source>
        <dbReference type="Proteomes" id="UP000095280"/>
    </source>
</evidence>
<protein>
    <submittedName>
        <fullName evidence="2 3">Protein Wnt</fullName>
    </submittedName>
</protein>
<name>A0A1I8HW58_9PLAT</name>
<keyword evidence="1" id="KW-1185">Reference proteome</keyword>
<dbReference type="WBParaSite" id="maker-uti_cns_0008144-snap-gene-0.7-mRNA-1">
    <property type="protein sequence ID" value="maker-uti_cns_0008144-snap-gene-0.7-mRNA-1"/>
    <property type="gene ID" value="maker-uti_cns_0008144-snap-gene-0.7"/>
</dbReference>